<evidence type="ECO:0000256" key="10">
    <source>
        <dbReference type="ARBA" id="ARBA00048635"/>
    </source>
</evidence>
<evidence type="ECO:0000256" key="8">
    <source>
        <dbReference type="ARBA" id="ARBA00022833"/>
    </source>
</evidence>
<dbReference type="Pfam" id="PF05253">
    <property type="entry name" value="zf-U11-48K"/>
    <property type="match status" value="1"/>
</dbReference>
<evidence type="ECO:0000256" key="12">
    <source>
        <dbReference type="RuleBase" id="RU367103"/>
    </source>
</evidence>
<dbReference type="GO" id="GO:0106050">
    <property type="term" value="F:tRNA 2'-O-methyltransferase activity"/>
    <property type="evidence" value="ECO:0007669"/>
    <property type="project" value="UniProtKB-UniRule"/>
</dbReference>
<dbReference type="GO" id="GO:0030488">
    <property type="term" value="P:tRNA methylation"/>
    <property type="evidence" value="ECO:0007669"/>
    <property type="project" value="InterPro"/>
</dbReference>
<keyword evidence="7 12" id="KW-0863">Zinc-finger</keyword>
<dbReference type="InterPro" id="IPR021721">
    <property type="entry name" value="Znf_CCCH-type_TRM13"/>
</dbReference>
<keyword evidence="4 12" id="KW-0949">S-adenosyl-L-methionine</keyword>
<comment type="catalytic activity">
    <reaction evidence="9 12">
        <text>cytidine(4) in tRNA(Pro) + S-adenosyl-L-methionine = 2'-O-methylcytidine(4) in tRNA(Pro) + S-adenosyl-L-homocysteine + H(+)</text>
        <dbReference type="Rhea" id="RHEA:32767"/>
        <dbReference type="Rhea" id="RHEA-COMP:10397"/>
        <dbReference type="Rhea" id="RHEA-COMP:10398"/>
        <dbReference type="ChEBI" id="CHEBI:15378"/>
        <dbReference type="ChEBI" id="CHEBI:57856"/>
        <dbReference type="ChEBI" id="CHEBI:59789"/>
        <dbReference type="ChEBI" id="CHEBI:74495"/>
        <dbReference type="ChEBI" id="CHEBI:82748"/>
        <dbReference type="EC" id="2.1.1.225"/>
    </reaction>
</comment>
<dbReference type="PROSITE" id="PS51800">
    <property type="entry name" value="ZF_CHHC_U11_48K"/>
    <property type="match status" value="1"/>
</dbReference>
<evidence type="ECO:0000256" key="1">
    <source>
        <dbReference type="ARBA" id="ARBA00005265"/>
    </source>
</evidence>
<dbReference type="InterPro" id="IPR022776">
    <property type="entry name" value="TRM13/UPF0224_CHHC_Znf_dom"/>
</dbReference>
<comment type="catalytic activity">
    <reaction evidence="11 12">
        <text>adenosine(4) in tRNA(His) + S-adenosyl-L-methionine = 2'-O-methyladenosine(4) in tRNA(His) + S-adenosyl-L-homocysteine + H(+)</text>
        <dbReference type="Rhea" id="RHEA:43196"/>
        <dbReference type="Rhea" id="RHEA-COMP:10401"/>
        <dbReference type="Rhea" id="RHEA-COMP:10402"/>
        <dbReference type="ChEBI" id="CHEBI:15378"/>
        <dbReference type="ChEBI" id="CHEBI:57856"/>
        <dbReference type="ChEBI" id="CHEBI:59789"/>
        <dbReference type="ChEBI" id="CHEBI:74411"/>
        <dbReference type="ChEBI" id="CHEBI:74477"/>
        <dbReference type="EC" id="2.1.1.225"/>
    </reaction>
</comment>
<evidence type="ECO:0000256" key="13">
    <source>
        <dbReference type="SAM" id="MobiDB-lite"/>
    </source>
</evidence>
<dbReference type="InterPro" id="IPR039044">
    <property type="entry name" value="Trm13"/>
</dbReference>
<accession>A0A0D3FR02</accession>
<evidence type="ECO:0000256" key="4">
    <source>
        <dbReference type="ARBA" id="ARBA00022691"/>
    </source>
</evidence>
<dbReference type="AlphaFoldDB" id="A0A0D3FR02"/>
<evidence type="ECO:0000313" key="15">
    <source>
        <dbReference type="EnsemblPlants" id="OBART03G39890.1"/>
    </source>
</evidence>
<proteinExistence type="inferred from homology"/>
<evidence type="ECO:0000256" key="3">
    <source>
        <dbReference type="ARBA" id="ARBA00022679"/>
    </source>
</evidence>
<dbReference type="Pfam" id="PF05206">
    <property type="entry name" value="TRM13"/>
    <property type="match status" value="1"/>
</dbReference>
<dbReference type="PaxDb" id="65489-OBART03G39890.1"/>
<dbReference type="HOGENOM" id="CLU_027610_1_0_1"/>
<feature type="domain" description="CHHC U11-48K-type" evidence="14">
    <location>
        <begin position="119"/>
        <end position="146"/>
    </location>
</feature>
<dbReference type="SUPFAM" id="SSF53335">
    <property type="entry name" value="S-adenosyl-L-methionine-dependent methyltransferases"/>
    <property type="match status" value="1"/>
</dbReference>
<dbReference type="PANTHER" id="PTHR12998">
    <property type="entry name" value="TRNA:M(4)X MODIFICATION ENZYME TRM13 HOMOLOG"/>
    <property type="match status" value="1"/>
</dbReference>
<sequence>MFEFTRNLFFFKKNKFIRCKFSNDVTHFPFGCVHTGGLHFCSLSASGVSRSPPPLSEMGRAPAKRKPSSPPPPPPPGRCHFWLPNKRRHCANTPLPTSQYCGNHLPDSASDAGAPFRRLVPCPVDPSHTVLEENLEAHVGKCPLKKQAAALAAQPFYSKGINSGGGEGGGGVTSAAKRALVHKLTKDELRALIEKIKLAHALAAMAMRDSFLVTDACDNWMRNQVDRKVPYQEKHVTQQASIIGNMEAFGLLQKGGEVAEENGVKNAPAVVEFGAGRGYLTQMLADCYGIRNVFLVERRSYKLKADRSLRQNEGVTLKRLRIDIEDLNLQGIEALSGLHYLAIGKHLCGPATDMTMMCCLHERYNQAHEKEYGKSNLCGLALATCCHHLCQWNHYANKTFLSGLGITEEDFHTMTWFSSWAVDGDHSSPDSSLEVEDSSVEDRCGKAEKSDVEVSGIDRLIRSIPAGERAALGFMCKDIIDTGRLLWLREKGLDADLVSYVPSNISPENHLLIAKCTSLSG</sequence>
<dbReference type="Gramene" id="OBART03G39890.1">
    <property type="protein sequence ID" value="OBART03G39890.1"/>
    <property type="gene ID" value="OBART03G39890"/>
</dbReference>
<dbReference type="EnsemblPlants" id="OBART03G39890.1">
    <property type="protein sequence ID" value="OBART03G39890.1"/>
    <property type="gene ID" value="OBART03G39890"/>
</dbReference>
<organism evidence="15">
    <name type="scientific">Oryza barthii</name>
    <dbReference type="NCBI Taxonomy" id="65489"/>
    <lineage>
        <taxon>Eukaryota</taxon>
        <taxon>Viridiplantae</taxon>
        <taxon>Streptophyta</taxon>
        <taxon>Embryophyta</taxon>
        <taxon>Tracheophyta</taxon>
        <taxon>Spermatophyta</taxon>
        <taxon>Magnoliopsida</taxon>
        <taxon>Liliopsida</taxon>
        <taxon>Poales</taxon>
        <taxon>Poaceae</taxon>
        <taxon>BOP clade</taxon>
        <taxon>Oryzoideae</taxon>
        <taxon>Oryzeae</taxon>
        <taxon>Oryzinae</taxon>
        <taxon>Oryza</taxon>
    </lineage>
</organism>
<comment type="catalytic activity">
    <reaction evidence="10 12">
        <text>cytidine(4) in tRNA(Gly)(GCC) + S-adenosyl-L-methionine = 2'-O-methylcytidine(4) in tRNA(Gly)(GCC) + S-adenosyl-L-homocysteine + H(+)</text>
        <dbReference type="Rhea" id="RHEA:43192"/>
        <dbReference type="Rhea" id="RHEA-COMP:10399"/>
        <dbReference type="Rhea" id="RHEA-COMP:10400"/>
        <dbReference type="ChEBI" id="CHEBI:15378"/>
        <dbReference type="ChEBI" id="CHEBI:57856"/>
        <dbReference type="ChEBI" id="CHEBI:59789"/>
        <dbReference type="ChEBI" id="CHEBI:74495"/>
        <dbReference type="ChEBI" id="CHEBI:82748"/>
        <dbReference type="EC" id="2.1.1.225"/>
    </reaction>
</comment>
<dbReference type="GO" id="GO:0008270">
    <property type="term" value="F:zinc ion binding"/>
    <property type="evidence" value="ECO:0007669"/>
    <property type="project" value="UniProtKB-KW"/>
</dbReference>
<dbReference type="EC" id="2.1.1.225" evidence="12"/>
<evidence type="ECO:0000256" key="5">
    <source>
        <dbReference type="ARBA" id="ARBA00022694"/>
    </source>
</evidence>
<feature type="compositionally biased region" description="Pro residues" evidence="13">
    <location>
        <begin position="68"/>
        <end position="77"/>
    </location>
</feature>
<protein>
    <recommendedName>
        <fullName evidence="12">tRNA:m(4)X modification enzyme TRM13</fullName>
        <ecNumber evidence="12">2.1.1.225</ecNumber>
    </recommendedName>
</protein>
<evidence type="ECO:0000313" key="16">
    <source>
        <dbReference type="Proteomes" id="UP000026960"/>
    </source>
</evidence>
<dbReference type="PANTHER" id="PTHR12998:SF0">
    <property type="entry name" value="TRNA:M(4)X MODIFICATION ENZYME TRM13 HOMOLOG"/>
    <property type="match status" value="1"/>
</dbReference>
<keyword evidence="3 12" id="KW-0808">Transferase</keyword>
<dbReference type="Proteomes" id="UP000026960">
    <property type="component" value="Chromosome 3"/>
</dbReference>
<keyword evidence="2 12" id="KW-0489">Methyltransferase</keyword>
<name>A0A0D3FR02_9ORYZ</name>
<keyword evidence="6 12" id="KW-0479">Metal-binding</keyword>
<evidence type="ECO:0000256" key="6">
    <source>
        <dbReference type="ARBA" id="ARBA00022723"/>
    </source>
</evidence>
<feature type="region of interest" description="Disordered" evidence="13">
    <location>
        <begin position="49"/>
        <end position="79"/>
    </location>
</feature>
<dbReference type="STRING" id="65489.A0A0D3FR02"/>
<evidence type="ECO:0000259" key="14">
    <source>
        <dbReference type="PROSITE" id="PS51800"/>
    </source>
</evidence>
<dbReference type="Pfam" id="PF11722">
    <property type="entry name" value="zf-TRM13_CCCH"/>
    <property type="match status" value="1"/>
</dbReference>
<evidence type="ECO:0000256" key="11">
    <source>
        <dbReference type="ARBA" id="ARBA00049393"/>
    </source>
</evidence>
<keyword evidence="8 12" id="KW-0862">Zinc</keyword>
<evidence type="ECO:0000256" key="2">
    <source>
        <dbReference type="ARBA" id="ARBA00022603"/>
    </source>
</evidence>
<reference evidence="15" key="2">
    <citation type="submission" date="2015-03" db="UniProtKB">
        <authorList>
            <consortium name="EnsemblPlants"/>
        </authorList>
    </citation>
    <scope>IDENTIFICATION</scope>
</reference>
<evidence type="ECO:0000256" key="9">
    <source>
        <dbReference type="ARBA" id="ARBA00048165"/>
    </source>
</evidence>
<comment type="function">
    <text evidence="12">tRNA methylase which 2'-O-methylates cytidine(4) in tRNA(Pro) and tRNA(Gly)(GCC), and adenosine(4) in tRNA(His).</text>
</comment>
<evidence type="ECO:0000256" key="7">
    <source>
        <dbReference type="ARBA" id="ARBA00022771"/>
    </source>
</evidence>
<keyword evidence="16" id="KW-1185">Reference proteome</keyword>
<comment type="similarity">
    <text evidence="1 12">Belongs to the methyltransferase TRM13 family.</text>
</comment>
<dbReference type="InterPro" id="IPR029063">
    <property type="entry name" value="SAM-dependent_MTases_sf"/>
</dbReference>
<reference evidence="15" key="1">
    <citation type="journal article" date="2009" name="Rice">
        <title>De Novo Next Generation Sequencing of Plant Genomes.</title>
        <authorList>
            <person name="Rounsley S."/>
            <person name="Marri P.R."/>
            <person name="Yu Y."/>
            <person name="He R."/>
            <person name="Sisneros N."/>
            <person name="Goicoechea J.L."/>
            <person name="Lee S.J."/>
            <person name="Angelova A."/>
            <person name="Kudrna D."/>
            <person name="Luo M."/>
            <person name="Affourtit J."/>
            <person name="Desany B."/>
            <person name="Knight J."/>
            <person name="Niazi F."/>
            <person name="Egholm M."/>
            <person name="Wing R.A."/>
        </authorList>
    </citation>
    <scope>NUCLEOTIDE SEQUENCE [LARGE SCALE GENOMIC DNA]</scope>
    <source>
        <strain evidence="15">cv. IRGC 105608</strain>
    </source>
</reference>
<dbReference type="eggNOG" id="KOG2811">
    <property type="taxonomic scope" value="Eukaryota"/>
</dbReference>
<keyword evidence="5 12" id="KW-0819">tRNA processing</keyword>
<dbReference type="InterPro" id="IPR007871">
    <property type="entry name" value="Methyltransferase_TRM13"/>
</dbReference>